<comment type="function">
    <text evidence="5">Specifically methylates the pseudouridine at position 1915 (m3Psi1915) in 23S rRNA.</text>
</comment>
<proteinExistence type="inferred from homology"/>
<dbReference type="NCBIfam" id="TIGR00246">
    <property type="entry name" value="tRNA_RlmH_YbeA"/>
    <property type="match status" value="1"/>
</dbReference>
<reference evidence="6 7" key="1">
    <citation type="journal article" date="2016" name="Nat. Commun.">
        <title>Thousands of microbial genomes shed light on interconnected biogeochemical processes in an aquifer system.</title>
        <authorList>
            <person name="Anantharaman K."/>
            <person name="Brown C.T."/>
            <person name="Hug L.A."/>
            <person name="Sharon I."/>
            <person name="Castelle C.J."/>
            <person name="Probst A.J."/>
            <person name="Thomas B.C."/>
            <person name="Singh A."/>
            <person name="Wilkins M.J."/>
            <person name="Karaoz U."/>
            <person name="Brodie E.L."/>
            <person name="Williams K.H."/>
            <person name="Hubbard S.S."/>
            <person name="Banfield J.F."/>
        </authorList>
    </citation>
    <scope>NUCLEOTIDE SEQUENCE [LARGE SCALE GENOMIC DNA]</scope>
</reference>
<dbReference type="HAMAP" id="MF_00658">
    <property type="entry name" value="23SrRNA_methyltr_H"/>
    <property type="match status" value="1"/>
</dbReference>
<dbReference type="SUPFAM" id="SSF75217">
    <property type="entry name" value="alpha/beta knot"/>
    <property type="match status" value="1"/>
</dbReference>
<comment type="subcellular location">
    <subcellularLocation>
        <location evidence="5">Cytoplasm</location>
    </subcellularLocation>
</comment>
<evidence type="ECO:0000256" key="5">
    <source>
        <dbReference type="HAMAP-Rule" id="MF_00658"/>
    </source>
</evidence>
<comment type="subunit">
    <text evidence="5">Homodimer.</text>
</comment>
<organism evidence="6 7">
    <name type="scientific">Candidatus Muproteobacteria bacterium RBG_16_64_11</name>
    <dbReference type="NCBI Taxonomy" id="1817758"/>
    <lineage>
        <taxon>Bacteria</taxon>
        <taxon>Pseudomonadati</taxon>
        <taxon>Pseudomonadota</taxon>
        <taxon>Candidatus Muproteobacteria</taxon>
    </lineage>
</organism>
<keyword evidence="1 5" id="KW-0489">Methyltransferase</keyword>
<accession>A0A1F6TDL6</accession>
<gene>
    <name evidence="5" type="primary">rlmH</name>
    <name evidence="6" type="ORF">A2150_03860</name>
</gene>
<dbReference type="PANTHER" id="PTHR33603:SF1">
    <property type="entry name" value="RIBOSOMAL RNA LARGE SUBUNIT METHYLTRANSFERASE H"/>
    <property type="match status" value="1"/>
</dbReference>
<feature type="binding site" evidence="5">
    <location>
        <position position="73"/>
    </location>
    <ligand>
        <name>S-adenosyl-L-methionine</name>
        <dbReference type="ChEBI" id="CHEBI:59789"/>
    </ligand>
</feature>
<keyword evidence="5" id="KW-0698">rRNA processing</keyword>
<dbReference type="AlphaFoldDB" id="A0A1F6TDL6"/>
<dbReference type="GO" id="GO:0070038">
    <property type="term" value="F:rRNA (pseudouridine-N3-)-methyltransferase activity"/>
    <property type="evidence" value="ECO:0007669"/>
    <property type="project" value="UniProtKB-UniRule"/>
</dbReference>
<evidence type="ECO:0000313" key="6">
    <source>
        <dbReference type="EMBL" id="OGI43155.1"/>
    </source>
</evidence>
<dbReference type="NCBIfam" id="NF000986">
    <property type="entry name" value="PRK00103.1-4"/>
    <property type="match status" value="1"/>
</dbReference>
<dbReference type="InterPro" id="IPR029026">
    <property type="entry name" value="tRNA_m1G_MTases_N"/>
</dbReference>
<dbReference type="EC" id="2.1.1.177" evidence="5"/>
<dbReference type="CDD" id="cd18081">
    <property type="entry name" value="RlmH-like"/>
    <property type="match status" value="1"/>
</dbReference>
<evidence type="ECO:0000256" key="4">
    <source>
        <dbReference type="ARBA" id="ARBA00038303"/>
    </source>
</evidence>
<comment type="catalytic activity">
    <reaction evidence="5">
        <text>pseudouridine(1915) in 23S rRNA + S-adenosyl-L-methionine = N(3)-methylpseudouridine(1915) in 23S rRNA + S-adenosyl-L-homocysteine + H(+)</text>
        <dbReference type="Rhea" id="RHEA:42752"/>
        <dbReference type="Rhea" id="RHEA-COMP:10221"/>
        <dbReference type="Rhea" id="RHEA-COMP:10222"/>
        <dbReference type="ChEBI" id="CHEBI:15378"/>
        <dbReference type="ChEBI" id="CHEBI:57856"/>
        <dbReference type="ChEBI" id="CHEBI:59789"/>
        <dbReference type="ChEBI" id="CHEBI:65314"/>
        <dbReference type="ChEBI" id="CHEBI:74486"/>
        <dbReference type="EC" id="2.1.1.177"/>
    </reaction>
</comment>
<dbReference type="PANTHER" id="PTHR33603">
    <property type="entry name" value="METHYLTRANSFERASE"/>
    <property type="match status" value="1"/>
</dbReference>
<evidence type="ECO:0000313" key="7">
    <source>
        <dbReference type="Proteomes" id="UP000177925"/>
    </source>
</evidence>
<name>A0A1F6TDL6_9PROT</name>
<dbReference type="STRING" id="1817758.A2150_03860"/>
<keyword evidence="5" id="KW-0963">Cytoplasm</keyword>
<dbReference type="InterPro" id="IPR029028">
    <property type="entry name" value="Alpha/beta_knot_MTases"/>
</dbReference>
<dbReference type="PIRSF" id="PIRSF004505">
    <property type="entry name" value="MT_bac"/>
    <property type="match status" value="1"/>
</dbReference>
<comment type="caution">
    <text evidence="6">The sequence shown here is derived from an EMBL/GenBank/DDBJ whole genome shotgun (WGS) entry which is preliminary data.</text>
</comment>
<dbReference type="GO" id="GO:0005737">
    <property type="term" value="C:cytoplasm"/>
    <property type="evidence" value="ECO:0007669"/>
    <property type="project" value="UniProtKB-SubCell"/>
</dbReference>
<feature type="binding site" evidence="5">
    <location>
        <begin position="123"/>
        <end position="128"/>
    </location>
    <ligand>
        <name>S-adenosyl-L-methionine</name>
        <dbReference type="ChEBI" id="CHEBI:59789"/>
    </ligand>
</feature>
<dbReference type="Pfam" id="PF02590">
    <property type="entry name" value="SPOUT_MTase"/>
    <property type="match status" value="1"/>
</dbReference>
<dbReference type="EMBL" id="MFSS01000067">
    <property type="protein sequence ID" value="OGI43155.1"/>
    <property type="molecule type" value="Genomic_DNA"/>
</dbReference>
<evidence type="ECO:0000256" key="1">
    <source>
        <dbReference type="ARBA" id="ARBA00022603"/>
    </source>
</evidence>
<dbReference type="InterPro" id="IPR003742">
    <property type="entry name" value="RlmH-like"/>
</dbReference>
<sequence length="155" mass="17138">MHIHLIAVGKGMPAWVEAGYQEYAKRLRGECRLALKEIPAGRRGKGADIARLITDEGRRCLAAIPKGARVIALERTGRSLATQELARKLPGWLAVGRDVALLIGGPEGLARECLARADETWSLSALTLPHPLVRVLVAEQLYRAWSIYKNLPYHR</sequence>
<evidence type="ECO:0000256" key="2">
    <source>
        <dbReference type="ARBA" id="ARBA00022679"/>
    </source>
</evidence>
<keyword evidence="2 5" id="KW-0808">Transferase</keyword>
<keyword evidence="3 5" id="KW-0949">S-adenosyl-L-methionine</keyword>
<dbReference type="Gene3D" id="3.40.1280.10">
    <property type="match status" value="1"/>
</dbReference>
<feature type="binding site" evidence="5">
    <location>
        <position position="104"/>
    </location>
    <ligand>
        <name>S-adenosyl-L-methionine</name>
        <dbReference type="ChEBI" id="CHEBI:59789"/>
    </ligand>
</feature>
<comment type="similarity">
    <text evidence="4 5">Belongs to the RNA methyltransferase RlmH family.</text>
</comment>
<evidence type="ECO:0000256" key="3">
    <source>
        <dbReference type="ARBA" id="ARBA00022691"/>
    </source>
</evidence>
<protein>
    <recommendedName>
        <fullName evidence="5">Ribosomal RNA large subunit methyltransferase H</fullName>
        <ecNumber evidence="5">2.1.1.177</ecNumber>
    </recommendedName>
    <alternativeName>
        <fullName evidence="5">23S rRNA (pseudouridine1915-N3)-methyltransferase</fullName>
    </alternativeName>
    <alternativeName>
        <fullName evidence="5">23S rRNA m3Psi1915 methyltransferase</fullName>
    </alternativeName>
    <alternativeName>
        <fullName evidence="5">rRNA (pseudouridine-N3-)-methyltransferase RlmH</fullName>
    </alternativeName>
</protein>
<dbReference type="Proteomes" id="UP000177925">
    <property type="component" value="Unassembled WGS sequence"/>
</dbReference>